<keyword evidence="5 6" id="KW-0472">Membrane</keyword>
<dbReference type="Pfam" id="PF01184">
    <property type="entry name" value="Gpr1_Fun34_YaaH"/>
    <property type="match status" value="1"/>
</dbReference>
<dbReference type="InterPro" id="IPR000791">
    <property type="entry name" value="Gpr1/Fun34/SatP-like"/>
</dbReference>
<name>A0ABR3P7U1_9PEZI</name>
<feature type="transmembrane region" description="Helical" evidence="6">
    <location>
        <begin position="214"/>
        <end position="236"/>
    </location>
</feature>
<feature type="transmembrane region" description="Helical" evidence="6">
    <location>
        <begin position="248"/>
        <end position="267"/>
    </location>
</feature>
<proteinExistence type="inferred from homology"/>
<evidence type="ECO:0000256" key="4">
    <source>
        <dbReference type="ARBA" id="ARBA00022989"/>
    </source>
</evidence>
<dbReference type="InterPro" id="IPR051633">
    <property type="entry name" value="AceTr"/>
</dbReference>
<comment type="caution">
    <text evidence="7">The sequence shown here is derived from an EMBL/GenBank/DDBJ whole genome shotgun (WGS) entry which is preliminary data.</text>
</comment>
<feature type="transmembrane region" description="Helical" evidence="6">
    <location>
        <begin position="152"/>
        <end position="174"/>
    </location>
</feature>
<gene>
    <name evidence="7" type="ORF">AAFC00_002428</name>
</gene>
<dbReference type="NCBIfam" id="NF038013">
    <property type="entry name" value="AceTr_1"/>
    <property type="match status" value="1"/>
</dbReference>
<feature type="transmembrane region" description="Helical" evidence="6">
    <location>
        <begin position="88"/>
        <end position="109"/>
    </location>
</feature>
<evidence type="ECO:0000313" key="8">
    <source>
        <dbReference type="Proteomes" id="UP001562354"/>
    </source>
</evidence>
<evidence type="ECO:0008006" key="9">
    <source>
        <dbReference type="Google" id="ProtNLM"/>
    </source>
</evidence>
<evidence type="ECO:0000256" key="2">
    <source>
        <dbReference type="ARBA" id="ARBA00005587"/>
    </source>
</evidence>
<dbReference type="Proteomes" id="UP001562354">
    <property type="component" value="Unassembled WGS sequence"/>
</dbReference>
<feature type="transmembrane region" description="Helical" evidence="6">
    <location>
        <begin position="186"/>
        <end position="207"/>
    </location>
</feature>
<accession>A0ABR3P7U1</accession>
<dbReference type="EMBL" id="JBFMKM010000012">
    <property type="protein sequence ID" value="KAL1301973.1"/>
    <property type="molecule type" value="Genomic_DNA"/>
</dbReference>
<evidence type="ECO:0000313" key="7">
    <source>
        <dbReference type="EMBL" id="KAL1301973.1"/>
    </source>
</evidence>
<comment type="similarity">
    <text evidence="2">Belongs to the acetate uptake transporter (AceTr) (TC 2.A.96) family.</text>
</comment>
<organism evidence="7 8">
    <name type="scientific">Neodothiora populina</name>
    <dbReference type="NCBI Taxonomy" id="2781224"/>
    <lineage>
        <taxon>Eukaryota</taxon>
        <taxon>Fungi</taxon>
        <taxon>Dikarya</taxon>
        <taxon>Ascomycota</taxon>
        <taxon>Pezizomycotina</taxon>
        <taxon>Dothideomycetes</taxon>
        <taxon>Dothideomycetidae</taxon>
        <taxon>Dothideales</taxon>
        <taxon>Dothioraceae</taxon>
        <taxon>Neodothiora</taxon>
    </lineage>
</organism>
<keyword evidence="8" id="KW-1185">Reference proteome</keyword>
<dbReference type="RefSeq" id="XP_069198249.1">
    <property type="nucleotide sequence ID" value="XM_069341740.1"/>
</dbReference>
<dbReference type="PANTHER" id="PTHR31123">
    <property type="entry name" value="ACCUMULATION OF DYADS PROTEIN 2-RELATED"/>
    <property type="match status" value="1"/>
</dbReference>
<dbReference type="PANTHER" id="PTHR31123:SF1">
    <property type="entry name" value="ACCUMULATION OF DYADS PROTEIN 2-RELATED"/>
    <property type="match status" value="1"/>
</dbReference>
<feature type="transmembrane region" description="Helical" evidence="6">
    <location>
        <begin position="121"/>
        <end position="140"/>
    </location>
</feature>
<evidence type="ECO:0000256" key="3">
    <source>
        <dbReference type="ARBA" id="ARBA00022692"/>
    </source>
</evidence>
<protein>
    <recommendedName>
        <fullName evidence="9">Acetate permease A</fullName>
    </recommendedName>
</protein>
<keyword evidence="3 6" id="KW-0812">Transmembrane</keyword>
<dbReference type="PROSITE" id="PS01114">
    <property type="entry name" value="GPR1_FUN34_YAAH"/>
    <property type="match status" value="1"/>
</dbReference>
<evidence type="ECO:0000256" key="5">
    <source>
        <dbReference type="ARBA" id="ARBA00023136"/>
    </source>
</evidence>
<dbReference type="InterPro" id="IPR047622">
    <property type="entry name" value="GPR1_FUN34_YAAH"/>
</dbReference>
<evidence type="ECO:0000256" key="6">
    <source>
        <dbReference type="SAM" id="Phobius"/>
    </source>
</evidence>
<comment type="subcellular location">
    <subcellularLocation>
        <location evidence="1">Membrane</location>
        <topology evidence="1">Multi-pass membrane protein</topology>
    </subcellularLocation>
</comment>
<keyword evidence="4 6" id="KW-1133">Transmembrane helix</keyword>
<reference evidence="7 8" key="1">
    <citation type="submission" date="2024-07" db="EMBL/GenBank/DDBJ databases">
        <title>Draft sequence of the Neodothiora populina.</title>
        <authorList>
            <person name="Drown D.D."/>
            <person name="Schuette U.S."/>
            <person name="Buechlein A.B."/>
            <person name="Rusch D.R."/>
            <person name="Winton L.W."/>
            <person name="Adams G.A."/>
        </authorList>
    </citation>
    <scope>NUCLEOTIDE SEQUENCE [LARGE SCALE GENOMIC DNA]</scope>
    <source>
        <strain evidence="7 8">CPC 39397</strain>
    </source>
</reference>
<evidence type="ECO:0000256" key="1">
    <source>
        <dbReference type="ARBA" id="ARBA00004141"/>
    </source>
</evidence>
<sequence>MSTSTAQEHNDLGNAALHNKELNDMDFVNGHDYAPANGTNGANAYPRRRFDYGGNPLAHINTGESVRLPAFGGEFQPGLYKNINDRKFANPAPLGLSAFALTTFVLSLVNLGTEGLTAPNIVVGAAFAYGGLVQLCAGMWEMAIGNTFGATALASYGGFWIGTAIILTPGGFAIESSLEATGGSAAFLNSFGLYLMGWFIFTFLLLICTLRSTVAFFTLFFTLDLAFLMLGIAYITGAPSGAPQTACLRAGGAFGIIAAFAAWYNALAGIADSSNSFFVIPVAHFPWSEKGRERRDKVDNSAARAAESV</sequence>
<dbReference type="GeneID" id="95976130"/>